<dbReference type="InterPro" id="IPR006145">
    <property type="entry name" value="PsdUridine_synth_RsuA/RluA"/>
</dbReference>
<dbReference type="Gene3D" id="3.30.70.1560">
    <property type="entry name" value="Alpha-L RNA-binding motif"/>
    <property type="match status" value="1"/>
</dbReference>
<accession>A0ABW6HK01</accession>
<evidence type="ECO:0000256" key="3">
    <source>
        <dbReference type="RuleBase" id="RU003887"/>
    </source>
</evidence>
<reference evidence="5 6" key="1">
    <citation type="submission" date="2024-06" db="EMBL/GenBank/DDBJ databases">
        <title>Flavobacterium spp. isolated from glacier.</title>
        <authorList>
            <person name="Han D."/>
        </authorList>
    </citation>
    <scope>NUCLEOTIDE SEQUENCE [LARGE SCALE GENOMIC DNA]</scope>
    <source>
        <strain evidence="5 6">LB3P45</strain>
    </source>
</reference>
<dbReference type="PANTHER" id="PTHR47683:SF2">
    <property type="entry name" value="RNA-BINDING S4 DOMAIN-CONTAINING PROTEIN"/>
    <property type="match status" value="1"/>
</dbReference>
<dbReference type="SUPFAM" id="SSF55120">
    <property type="entry name" value="Pseudouridine synthase"/>
    <property type="match status" value="1"/>
</dbReference>
<dbReference type="InterPro" id="IPR018496">
    <property type="entry name" value="PsdUridine_synth_RsuA/RluB_CS"/>
</dbReference>
<gene>
    <name evidence="5" type="ORF">ACFX5D_02785</name>
</gene>
<dbReference type="EC" id="5.4.99.-" evidence="3"/>
<dbReference type="PROSITE" id="PS01149">
    <property type="entry name" value="PSI_RSU"/>
    <property type="match status" value="1"/>
</dbReference>
<dbReference type="RefSeq" id="WP_379856730.1">
    <property type="nucleotide sequence ID" value="NZ_JBHZQA010000001.1"/>
</dbReference>
<sequence>MTHSHFIIHKPYGYLSQFIYELKRKKKLLGELHDFPEGTMAIGRLDEDSEGLLLLTTDGMMSEIIRSKKVDKEYYVQVDGIVHQEAIEQLQKGVEIGFNGTKYITKPCKASLLPIIPVFGTRGKKIRDERHGPTSWASIVVNEGKFRQVRKMTAAVGFPTLRLVRVRIGNVHLNDLQAGEVKEVENFQIEI</sequence>
<dbReference type="InterPro" id="IPR020094">
    <property type="entry name" value="TruA/RsuA/RluB/E/F_N"/>
</dbReference>
<dbReference type="Proteomes" id="UP001600039">
    <property type="component" value="Unassembled WGS sequence"/>
</dbReference>
<dbReference type="InterPro" id="IPR042092">
    <property type="entry name" value="PsdUridine_s_RsuA/RluB/E/F_cat"/>
</dbReference>
<dbReference type="InterPro" id="IPR020103">
    <property type="entry name" value="PsdUridine_synth_cat_dom_sf"/>
</dbReference>
<dbReference type="NCBIfam" id="TIGR00093">
    <property type="entry name" value="pseudouridine synthase"/>
    <property type="match status" value="1"/>
</dbReference>
<evidence type="ECO:0000313" key="5">
    <source>
        <dbReference type="EMBL" id="MFE3846892.1"/>
    </source>
</evidence>
<keyword evidence="6" id="KW-1185">Reference proteome</keyword>
<protein>
    <recommendedName>
        <fullName evidence="3">Pseudouridine synthase</fullName>
        <ecNumber evidence="3">5.4.99.-</ecNumber>
    </recommendedName>
</protein>
<dbReference type="InterPro" id="IPR000748">
    <property type="entry name" value="PsdUridine_synth_RsuA/RluB/E/F"/>
</dbReference>
<dbReference type="PANTHER" id="PTHR47683">
    <property type="entry name" value="PSEUDOURIDINE SYNTHASE FAMILY PROTEIN-RELATED"/>
    <property type="match status" value="1"/>
</dbReference>
<feature type="domain" description="Pseudouridine synthase RsuA/RluA-like" evidence="4">
    <location>
        <begin position="5"/>
        <end position="155"/>
    </location>
</feature>
<dbReference type="EMBL" id="JBHZQA010000001">
    <property type="protein sequence ID" value="MFE3846892.1"/>
    <property type="molecule type" value="Genomic_DNA"/>
</dbReference>
<dbReference type="Gene3D" id="3.30.70.580">
    <property type="entry name" value="Pseudouridine synthase I, catalytic domain, N-terminal subdomain"/>
    <property type="match status" value="1"/>
</dbReference>
<evidence type="ECO:0000256" key="1">
    <source>
        <dbReference type="ARBA" id="ARBA00008348"/>
    </source>
</evidence>
<evidence type="ECO:0000256" key="2">
    <source>
        <dbReference type="ARBA" id="ARBA00023235"/>
    </source>
</evidence>
<comment type="caution">
    <text evidence="5">The sequence shown here is derived from an EMBL/GenBank/DDBJ whole genome shotgun (WGS) entry which is preliminary data.</text>
</comment>
<organism evidence="5 6">
    <name type="scientific">Flavobacterium fructosi</name>
    <dbReference type="NCBI Taxonomy" id="3230416"/>
    <lineage>
        <taxon>Bacteria</taxon>
        <taxon>Pseudomonadati</taxon>
        <taxon>Bacteroidota</taxon>
        <taxon>Flavobacteriia</taxon>
        <taxon>Flavobacteriales</taxon>
        <taxon>Flavobacteriaceae</taxon>
        <taxon>Flavobacterium</taxon>
    </lineage>
</organism>
<proteinExistence type="inferred from homology"/>
<evidence type="ECO:0000259" key="4">
    <source>
        <dbReference type="Pfam" id="PF00849"/>
    </source>
</evidence>
<dbReference type="Pfam" id="PF00849">
    <property type="entry name" value="PseudoU_synth_2"/>
    <property type="match status" value="1"/>
</dbReference>
<dbReference type="InterPro" id="IPR050343">
    <property type="entry name" value="RsuA_PseudoU_synthase"/>
</dbReference>
<keyword evidence="2 3" id="KW-0413">Isomerase</keyword>
<evidence type="ECO:0000313" key="6">
    <source>
        <dbReference type="Proteomes" id="UP001600039"/>
    </source>
</evidence>
<name>A0ABW6HK01_9FLAO</name>
<comment type="similarity">
    <text evidence="1 3">Belongs to the pseudouridine synthase RsuA family.</text>
</comment>